<gene>
    <name evidence="1" type="ORF">ERX27_06860</name>
</gene>
<comment type="caution">
    <text evidence="1">The sequence shown here is derived from an EMBL/GenBank/DDBJ whole genome shotgun (WGS) entry which is preliminary data.</text>
</comment>
<dbReference type="RefSeq" id="WP_133432096.1">
    <property type="nucleotide sequence ID" value="NZ_CP092172.1"/>
</dbReference>
<evidence type="ECO:0000313" key="2">
    <source>
        <dbReference type="Proteomes" id="UP000295310"/>
    </source>
</evidence>
<dbReference type="OrthoDB" id="2418213at2"/>
<dbReference type="AlphaFoldDB" id="A0A4R6BDH9"/>
<proteinExistence type="predicted"/>
<evidence type="ECO:0000313" key="1">
    <source>
        <dbReference type="EMBL" id="TDL97792.1"/>
    </source>
</evidence>
<dbReference type="Proteomes" id="UP000295310">
    <property type="component" value="Unassembled WGS sequence"/>
</dbReference>
<sequence length="74" mass="8769">MLGNYSVMSTSYFTHGNEWFRVEFLKSEIRGGLSSVKYIAVTTKDNETKFYEFNEPIAEYKFVKNVIEKHYINK</sequence>
<accession>A0A4R6BDH9</accession>
<keyword evidence="2" id="KW-1185">Reference proteome</keyword>
<dbReference type="EMBL" id="SCWA01000010">
    <property type="protein sequence ID" value="TDL97792.1"/>
    <property type="molecule type" value="Genomic_DNA"/>
</dbReference>
<organism evidence="1 2">
    <name type="scientific">Macrococcus brunensis</name>
    <dbReference type="NCBI Taxonomy" id="198483"/>
    <lineage>
        <taxon>Bacteria</taxon>
        <taxon>Bacillati</taxon>
        <taxon>Bacillota</taxon>
        <taxon>Bacilli</taxon>
        <taxon>Bacillales</taxon>
        <taxon>Staphylococcaceae</taxon>
        <taxon>Macrococcus</taxon>
    </lineage>
</organism>
<name>A0A4R6BDH9_9STAP</name>
<protein>
    <submittedName>
        <fullName evidence="1">Uncharacterized protein</fullName>
    </submittedName>
</protein>
<reference evidence="1 2" key="1">
    <citation type="submission" date="2019-01" db="EMBL/GenBank/DDBJ databases">
        <title>Draft genome sequences of the type strains of six Macrococcus species.</title>
        <authorList>
            <person name="Mazhar S."/>
            <person name="Altermann E."/>
            <person name="Hill C."/>
            <person name="Mcauliffe O."/>
        </authorList>
    </citation>
    <scope>NUCLEOTIDE SEQUENCE [LARGE SCALE GENOMIC DNA]</scope>
    <source>
        <strain evidence="1 2">CCM4811</strain>
    </source>
</reference>